<dbReference type="GO" id="GO:0051301">
    <property type="term" value="P:cell division"/>
    <property type="evidence" value="ECO:0007669"/>
    <property type="project" value="InterPro"/>
</dbReference>
<evidence type="ECO:0000256" key="6">
    <source>
        <dbReference type="SAM" id="Phobius"/>
    </source>
</evidence>
<dbReference type="AlphaFoldDB" id="A0A6N2UCQ5"/>
<dbReference type="GO" id="GO:0032153">
    <property type="term" value="C:cell division site"/>
    <property type="evidence" value="ECO:0007669"/>
    <property type="project" value="TreeGrafter"/>
</dbReference>
<dbReference type="EMBL" id="CACRTG010000015">
    <property type="protein sequence ID" value="VYT14583.1"/>
    <property type="molecule type" value="Genomic_DNA"/>
</dbReference>
<keyword evidence="4 6" id="KW-1133">Transmembrane helix</keyword>
<dbReference type="NCBIfam" id="NF038403">
    <property type="entry name" value="perm_prefix_1"/>
    <property type="match status" value="1"/>
</dbReference>
<proteinExistence type="predicted"/>
<evidence type="ECO:0000256" key="1">
    <source>
        <dbReference type="ARBA" id="ARBA00004141"/>
    </source>
</evidence>
<evidence type="ECO:0000256" key="2">
    <source>
        <dbReference type="ARBA" id="ARBA00022692"/>
    </source>
</evidence>
<keyword evidence="3" id="KW-0133">Cell shape</keyword>
<accession>A0A6N2UCQ5</accession>
<dbReference type="GO" id="GO:0005886">
    <property type="term" value="C:plasma membrane"/>
    <property type="evidence" value="ECO:0007669"/>
    <property type="project" value="TreeGrafter"/>
</dbReference>
<dbReference type="GO" id="GO:0015648">
    <property type="term" value="F:lipid-linked peptidoglycan transporter activity"/>
    <property type="evidence" value="ECO:0007669"/>
    <property type="project" value="TreeGrafter"/>
</dbReference>
<evidence type="ECO:0000256" key="3">
    <source>
        <dbReference type="ARBA" id="ARBA00022960"/>
    </source>
</evidence>
<dbReference type="Pfam" id="PF01098">
    <property type="entry name" value="FTSW_RODA_SPOVE"/>
    <property type="match status" value="1"/>
</dbReference>
<keyword evidence="5 6" id="KW-0472">Membrane</keyword>
<evidence type="ECO:0000256" key="4">
    <source>
        <dbReference type="ARBA" id="ARBA00022989"/>
    </source>
</evidence>
<reference evidence="7" key="1">
    <citation type="submission" date="2019-11" db="EMBL/GenBank/DDBJ databases">
        <authorList>
            <person name="Feng L."/>
        </authorList>
    </citation>
    <scope>NUCLEOTIDE SEQUENCE</scope>
    <source>
        <strain evidence="7">CnexileLFYP112</strain>
    </source>
</reference>
<name>A0A6N2UCQ5_9FIRM</name>
<evidence type="ECO:0000256" key="5">
    <source>
        <dbReference type="ARBA" id="ARBA00023136"/>
    </source>
</evidence>
<keyword evidence="2 6" id="KW-0812">Transmembrane</keyword>
<feature type="transmembrane region" description="Helical" evidence="6">
    <location>
        <begin position="331"/>
        <end position="349"/>
    </location>
</feature>
<feature type="transmembrane region" description="Helical" evidence="6">
    <location>
        <begin position="369"/>
        <end position="393"/>
    </location>
</feature>
<feature type="transmembrane region" description="Helical" evidence="6">
    <location>
        <begin position="219"/>
        <end position="237"/>
    </location>
</feature>
<feature type="transmembrane region" description="Helical" evidence="6">
    <location>
        <begin position="399"/>
        <end position="421"/>
    </location>
</feature>
<feature type="transmembrane region" description="Helical" evidence="6">
    <location>
        <begin position="169"/>
        <end position="190"/>
    </location>
</feature>
<dbReference type="InterPro" id="IPR001182">
    <property type="entry name" value="FtsW/RodA"/>
</dbReference>
<gene>
    <name evidence="7" type="ORF">CNLFYP112_01989</name>
</gene>
<dbReference type="GO" id="GO:0008360">
    <property type="term" value="P:regulation of cell shape"/>
    <property type="evidence" value="ECO:0007669"/>
    <property type="project" value="UniProtKB-KW"/>
</dbReference>
<feature type="transmembrane region" description="Helical" evidence="6">
    <location>
        <begin position="197"/>
        <end position="213"/>
    </location>
</feature>
<evidence type="ECO:0000313" key="7">
    <source>
        <dbReference type="EMBL" id="VYT14583.1"/>
    </source>
</evidence>
<feature type="transmembrane region" description="Helical" evidence="6">
    <location>
        <begin position="73"/>
        <end position="94"/>
    </location>
</feature>
<dbReference type="InterPro" id="IPR047928">
    <property type="entry name" value="Perm_prefix_1"/>
</dbReference>
<comment type="subcellular location">
    <subcellularLocation>
        <location evidence="1">Membrane</location>
        <topology evidence="1">Multi-pass membrane protein</topology>
    </subcellularLocation>
</comment>
<feature type="transmembrane region" description="Helical" evidence="6">
    <location>
        <begin position="249"/>
        <end position="268"/>
    </location>
</feature>
<sequence length="440" mass="50298">MEEYLKTLLEQIRCKKAHASIYHEIRGHIEEQVADNIAEGMSKDDALKAALNDMGDPVQTGVEMDQLHRPQMAWRIIVAIGILTLFSILIQYLVTRDIPDNSAYFFRHHIFNAIISFSAMIVVYRIDYSLIGKYSKWIATIFLLFFAFQIFIVEMRLNGTLYMRILSKVLIMSPFFFLYVPLFGAILYQYRGKGWRVVPKIFIWMALPLFLTLELPNLGVTISLFFMLASLLTIAVWKGWFTFHKKKFLTAFWGISISFPIASVAILMQTGKPAPYQTARIHALFDPTVENHTLQTLRSIVTNSAFIGASNKKSLLQEGQNSDYILSTLSAYYGILAALVAVLLIFLLIRKIFQISSSQKNQLGMMMGYGCGMVFFVSAFWNVLVTLGLVFPTYTFLPFFSYGGVTMVVTYILLGIVLSIYRYKNVLSDTYMYKKNWDVA</sequence>
<feature type="transmembrane region" description="Helical" evidence="6">
    <location>
        <begin position="138"/>
        <end position="157"/>
    </location>
</feature>
<organism evidence="7">
    <name type="scientific">[Clostridium] nexile</name>
    <dbReference type="NCBI Taxonomy" id="29361"/>
    <lineage>
        <taxon>Bacteria</taxon>
        <taxon>Bacillati</taxon>
        <taxon>Bacillota</taxon>
        <taxon>Clostridia</taxon>
        <taxon>Lachnospirales</taxon>
        <taxon>Lachnospiraceae</taxon>
        <taxon>Tyzzerella</taxon>
    </lineage>
</organism>
<protein>
    <submittedName>
        <fullName evidence="7">Cell wall shape-determining protein</fullName>
    </submittedName>
</protein>
<feature type="transmembrane region" description="Helical" evidence="6">
    <location>
        <begin position="106"/>
        <end position="126"/>
    </location>
</feature>
<dbReference type="PANTHER" id="PTHR30474">
    <property type="entry name" value="CELL CYCLE PROTEIN"/>
    <property type="match status" value="1"/>
</dbReference>